<evidence type="ECO:0000313" key="1">
    <source>
        <dbReference type="EMBL" id="ALX50456.1"/>
    </source>
</evidence>
<gene>
    <name evidence="1" type="ORF">AOX59_18845</name>
</gene>
<dbReference type="STRING" id="1472767.AOX59_18845"/>
<sequence length="63" mass="7256">MEIKGMDIIINDDGEVATLYAALMLLVKGTEENKRRGNYLDRETKEAYEKGKEMLSKLEDDLF</sequence>
<dbReference type="RefSeq" id="WP_068447994.1">
    <property type="nucleotide sequence ID" value="NZ_CP013862.1"/>
</dbReference>
<accession>A0A0U4DYI7</accession>
<reference evidence="1 2" key="1">
    <citation type="submission" date="2016-01" db="EMBL/GenBank/DDBJ databases">
        <title>Complete genome sequence of strain Lentibacillus amyloliquefaciens LAM0015T isolated from saline sediment.</title>
        <authorList>
            <person name="Wang J.-L."/>
            <person name="He M.-X."/>
        </authorList>
    </citation>
    <scope>NUCLEOTIDE SEQUENCE [LARGE SCALE GENOMIC DNA]</scope>
    <source>
        <strain evidence="1 2">LAM0015</strain>
    </source>
</reference>
<dbReference type="KEGG" id="lao:AOX59_18845"/>
<organism evidence="1 2">
    <name type="scientific">Lentibacillus amyloliquefaciens</name>
    <dbReference type="NCBI Taxonomy" id="1472767"/>
    <lineage>
        <taxon>Bacteria</taxon>
        <taxon>Bacillati</taxon>
        <taxon>Bacillota</taxon>
        <taxon>Bacilli</taxon>
        <taxon>Bacillales</taxon>
        <taxon>Bacillaceae</taxon>
        <taxon>Lentibacillus</taxon>
    </lineage>
</organism>
<keyword evidence="2" id="KW-1185">Reference proteome</keyword>
<proteinExistence type="predicted"/>
<dbReference type="Proteomes" id="UP000050331">
    <property type="component" value="Chromosome"/>
</dbReference>
<name>A0A0U4DYI7_9BACI</name>
<dbReference type="EMBL" id="CP013862">
    <property type="protein sequence ID" value="ALX50456.1"/>
    <property type="molecule type" value="Genomic_DNA"/>
</dbReference>
<dbReference type="AlphaFoldDB" id="A0A0U4DYI7"/>
<protein>
    <submittedName>
        <fullName evidence="1">Uncharacterized protein</fullName>
    </submittedName>
</protein>
<evidence type="ECO:0000313" key="2">
    <source>
        <dbReference type="Proteomes" id="UP000050331"/>
    </source>
</evidence>